<proteinExistence type="predicted"/>
<keyword evidence="3" id="KW-1185">Reference proteome</keyword>
<name>A0ABU9FAE0_9ENTR</name>
<reference evidence="2 3" key="1">
    <citation type="submission" date="2024-04" db="EMBL/GenBank/DDBJ databases">
        <title>Two novel Raoultella species associated with bleeding cankers of broadleaf hosts, Raoultella scottia sp. nov. and Raoultella lignicola sp. nov.</title>
        <authorList>
            <person name="Brady C.L."/>
        </authorList>
    </citation>
    <scope>NUCLEOTIDE SEQUENCE [LARGE SCALE GENOMIC DNA]</scope>
    <source>
        <strain evidence="2 3">TW_WC1a.1</strain>
    </source>
</reference>
<dbReference type="InterPro" id="IPR036937">
    <property type="entry name" value="Adhesion_dom_fimbrial_sf"/>
</dbReference>
<dbReference type="RefSeq" id="WP_154143832.1">
    <property type="nucleotide sequence ID" value="NZ_JARXNK020000104.1"/>
</dbReference>
<dbReference type="InterPro" id="IPR008966">
    <property type="entry name" value="Adhesion_dom_sf"/>
</dbReference>
<evidence type="ECO:0000256" key="1">
    <source>
        <dbReference type="SAM" id="SignalP"/>
    </source>
</evidence>
<dbReference type="PROSITE" id="PS51257">
    <property type="entry name" value="PROKAR_LIPOPROTEIN"/>
    <property type="match status" value="1"/>
</dbReference>
<feature type="signal peptide" evidence="1">
    <location>
        <begin position="1"/>
        <end position="29"/>
    </location>
</feature>
<accession>A0ABU9FAE0</accession>
<dbReference type="SUPFAM" id="SSF49401">
    <property type="entry name" value="Bacterial adhesins"/>
    <property type="match status" value="1"/>
</dbReference>
<evidence type="ECO:0000313" key="3">
    <source>
        <dbReference type="Proteomes" id="UP001312893"/>
    </source>
</evidence>
<dbReference type="InterPro" id="IPR050263">
    <property type="entry name" value="Bact_Fimbrial_Adh_Pro"/>
</dbReference>
<dbReference type="EMBL" id="JARXNK020000104">
    <property type="protein sequence ID" value="MEL0553356.1"/>
    <property type="molecule type" value="Genomic_DNA"/>
</dbReference>
<protein>
    <submittedName>
        <fullName evidence="2">Fimbrial protein</fullName>
    </submittedName>
</protein>
<sequence>MKWIHDAARRAAPSLFICCAAIFSSCAWSADFAGEGRVSLEGSIVETPCAIDVGDRDQSLSMGTMPLSQLIRDGRGPKKLFSIRLVNCVLTRIDPTQPNWQRFMVTFDGDNDRGHFGLTGEARGVALMIHDVTGVRAIPGAAMPSRLILPEEMHLRYSLNLVGNQQTLHVGNYRSAIRFRIDYY</sequence>
<dbReference type="Proteomes" id="UP001312893">
    <property type="component" value="Unassembled WGS sequence"/>
</dbReference>
<dbReference type="PANTHER" id="PTHR33420">
    <property type="entry name" value="FIMBRIAL SUBUNIT ELFA-RELATED"/>
    <property type="match status" value="1"/>
</dbReference>
<comment type="caution">
    <text evidence="2">The sequence shown here is derived from an EMBL/GenBank/DDBJ whole genome shotgun (WGS) entry which is preliminary data.</text>
</comment>
<keyword evidence="1" id="KW-0732">Signal</keyword>
<organism evidence="2 3">
    <name type="scientific">Raoultella lignicola</name>
    <dbReference type="NCBI Taxonomy" id="3040939"/>
    <lineage>
        <taxon>Bacteria</taxon>
        <taxon>Pseudomonadati</taxon>
        <taxon>Pseudomonadota</taxon>
        <taxon>Gammaproteobacteria</taxon>
        <taxon>Enterobacterales</taxon>
        <taxon>Enterobacteriaceae</taxon>
        <taxon>Klebsiella/Raoultella group</taxon>
        <taxon>Raoultella</taxon>
    </lineage>
</organism>
<feature type="chain" id="PRO_5045609833" evidence="1">
    <location>
        <begin position="30"/>
        <end position="184"/>
    </location>
</feature>
<evidence type="ECO:0000313" key="2">
    <source>
        <dbReference type="EMBL" id="MEL0553356.1"/>
    </source>
</evidence>
<dbReference type="Gene3D" id="2.60.40.1090">
    <property type="entry name" value="Fimbrial-type adhesion domain"/>
    <property type="match status" value="1"/>
</dbReference>
<dbReference type="PANTHER" id="PTHR33420:SF26">
    <property type="entry name" value="FIMBRIAL SUBUNIT"/>
    <property type="match status" value="1"/>
</dbReference>
<gene>
    <name evidence="2" type="ORF">QFI96_016785</name>
</gene>